<gene>
    <name evidence="2" type="ORF">LTR09_000833</name>
</gene>
<dbReference type="Proteomes" id="UP001271007">
    <property type="component" value="Unassembled WGS sequence"/>
</dbReference>
<feature type="region of interest" description="Disordered" evidence="1">
    <location>
        <begin position="1"/>
        <end position="32"/>
    </location>
</feature>
<dbReference type="InterPro" id="IPR035987">
    <property type="entry name" value="Ribosomal_uS8_sf"/>
</dbReference>
<reference evidence="2" key="1">
    <citation type="submission" date="2023-04" db="EMBL/GenBank/DDBJ databases">
        <title>Black Yeasts Isolated from many extreme environments.</title>
        <authorList>
            <person name="Coleine C."/>
            <person name="Stajich J.E."/>
            <person name="Selbmann L."/>
        </authorList>
    </citation>
    <scope>NUCLEOTIDE SEQUENCE</scope>
    <source>
        <strain evidence="2">CCFEE 5312</strain>
    </source>
</reference>
<dbReference type="SUPFAM" id="SSF56047">
    <property type="entry name" value="Ribosomal protein S8"/>
    <property type="match status" value="1"/>
</dbReference>
<protein>
    <submittedName>
        <fullName evidence="2">Uncharacterized protein</fullName>
    </submittedName>
</protein>
<organism evidence="2 3">
    <name type="scientific">Extremus antarcticus</name>
    <dbReference type="NCBI Taxonomy" id="702011"/>
    <lineage>
        <taxon>Eukaryota</taxon>
        <taxon>Fungi</taxon>
        <taxon>Dikarya</taxon>
        <taxon>Ascomycota</taxon>
        <taxon>Pezizomycotina</taxon>
        <taxon>Dothideomycetes</taxon>
        <taxon>Dothideomycetidae</taxon>
        <taxon>Mycosphaerellales</taxon>
        <taxon>Extremaceae</taxon>
        <taxon>Extremus</taxon>
    </lineage>
</organism>
<dbReference type="GO" id="GO:0006412">
    <property type="term" value="P:translation"/>
    <property type="evidence" value="ECO:0007669"/>
    <property type="project" value="InterPro"/>
</dbReference>
<accession>A0AAJ0LWF9</accession>
<dbReference type="AlphaFoldDB" id="A0AAJ0LWF9"/>
<dbReference type="EMBL" id="JAWDJX010000002">
    <property type="protein sequence ID" value="KAK3057758.1"/>
    <property type="molecule type" value="Genomic_DNA"/>
</dbReference>
<dbReference type="GO" id="GO:0005840">
    <property type="term" value="C:ribosome"/>
    <property type="evidence" value="ECO:0007669"/>
    <property type="project" value="InterPro"/>
</dbReference>
<evidence type="ECO:0000313" key="3">
    <source>
        <dbReference type="Proteomes" id="UP001271007"/>
    </source>
</evidence>
<proteinExistence type="predicted"/>
<keyword evidence="3" id="KW-1185">Reference proteome</keyword>
<evidence type="ECO:0000313" key="2">
    <source>
        <dbReference type="EMBL" id="KAK3057758.1"/>
    </source>
</evidence>
<comment type="caution">
    <text evidence="2">The sequence shown here is derived from an EMBL/GenBank/DDBJ whole genome shotgun (WGS) entry which is preliminary data.</text>
</comment>
<dbReference type="GO" id="GO:0003735">
    <property type="term" value="F:structural constituent of ribosome"/>
    <property type="evidence" value="ECO:0007669"/>
    <property type="project" value="InterPro"/>
</dbReference>
<sequence>MRDSSSISSHPHQHGDGSMHSPESALQRVVNGPGPVTSAILRGEGFSDEAVTFAMAERLKSAAQLAHEGWSDVATSFLIDHGDKSIEQLRDDGISEASISILHQHAPLLTSARAGVEKWYNRQEYEEEEQDKVAEAVEARREDPRVPEYRPIPYWTYFNPQLRSFILHEGFPVSTLRYFAGPQNSLRTTRDLARDGLTISSMGLDIPNQPFNPPPPPTQQDPWDLETEGVITQANRASRRLWLGLKYWDNMPVLRKASMLSKPTKRIWLTAKDMGGLTRGFAAAKGEIKPLSQVGEVMANDWDETDVAASTNARFTEGQAPTRAVR</sequence>
<name>A0AAJ0LWF9_9PEZI</name>
<evidence type="ECO:0000256" key="1">
    <source>
        <dbReference type="SAM" id="MobiDB-lite"/>
    </source>
</evidence>
<feature type="compositionally biased region" description="Polar residues" evidence="1">
    <location>
        <begin position="1"/>
        <end position="10"/>
    </location>
</feature>